<evidence type="ECO:0000313" key="1">
    <source>
        <dbReference type="EMBL" id="BBY58451.1"/>
    </source>
</evidence>
<accession>A0A7I7SPX8</accession>
<dbReference type="Proteomes" id="UP000466445">
    <property type="component" value="Chromosome"/>
</dbReference>
<proteinExistence type="predicted"/>
<protein>
    <recommendedName>
        <fullName evidence="3">Integrase</fullName>
    </recommendedName>
</protein>
<gene>
    <name evidence="1" type="ORF">MSAR_15870</name>
</gene>
<name>A0A7I7SPX8_9MYCO</name>
<evidence type="ECO:0000313" key="2">
    <source>
        <dbReference type="Proteomes" id="UP000466445"/>
    </source>
</evidence>
<dbReference type="KEGG" id="msar:MSAR_15870"/>
<organism evidence="1 2">
    <name type="scientific">Mycolicibacterium sarraceniae</name>
    <dbReference type="NCBI Taxonomy" id="1534348"/>
    <lineage>
        <taxon>Bacteria</taxon>
        <taxon>Bacillati</taxon>
        <taxon>Actinomycetota</taxon>
        <taxon>Actinomycetes</taxon>
        <taxon>Mycobacteriales</taxon>
        <taxon>Mycobacteriaceae</taxon>
        <taxon>Mycolicibacterium</taxon>
    </lineage>
</organism>
<dbReference type="AlphaFoldDB" id="A0A7I7SPX8"/>
<dbReference type="EMBL" id="AP022595">
    <property type="protein sequence ID" value="BBY58451.1"/>
    <property type="molecule type" value="Genomic_DNA"/>
</dbReference>
<reference evidence="1 2" key="1">
    <citation type="journal article" date="2019" name="Emerg. Microbes Infect.">
        <title>Comprehensive subspecies identification of 175 nontuberculous mycobacteria species based on 7547 genomic profiles.</title>
        <authorList>
            <person name="Matsumoto Y."/>
            <person name="Kinjo T."/>
            <person name="Motooka D."/>
            <person name="Nabeya D."/>
            <person name="Jung N."/>
            <person name="Uechi K."/>
            <person name="Horii T."/>
            <person name="Iida T."/>
            <person name="Fujita J."/>
            <person name="Nakamura S."/>
        </authorList>
    </citation>
    <scope>NUCLEOTIDE SEQUENCE [LARGE SCALE GENOMIC DNA]</scope>
    <source>
        <strain evidence="1 2">JCM 30395</strain>
    </source>
</reference>
<sequence length="49" mass="5542">MLAISRFLASDALAASSRYTYHRHLRGFYRWSLDNGIGADALAVDRLWG</sequence>
<evidence type="ECO:0008006" key="3">
    <source>
        <dbReference type="Google" id="ProtNLM"/>
    </source>
</evidence>
<keyword evidence="2" id="KW-1185">Reference proteome</keyword>